<evidence type="ECO:0000313" key="4">
    <source>
        <dbReference type="EMBL" id="SHK03472.1"/>
    </source>
</evidence>
<reference evidence="6" key="2">
    <citation type="submission" date="2016-11" db="EMBL/GenBank/DDBJ databases">
        <authorList>
            <person name="Varghese N."/>
            <person name="Submissions S."/>
        </authorList>
    </citation>
    <scope>NUCLEOTIDE SEQUENCE [LARGE SCALE GENOMIC DNA]</scope>
    <source>
        <strain evidence="6">DX253</strain>
    </source>
</reference>
<evidence type="ECO:0000313" key="5">
    <source>
        <dbReference type="Proteomes" id="UP000003751"/>
    </source>
</evidence>
<keyword evidence="2" id="KW-1133">Transmembrane helix</keyword>
<keyword evidence="2" id="KW-0812">Transmembrane</keyword>
<evidence type="ECO:0000313" key="6">
    <source>
        <dbReference type="Proteomes" id="UP000184203"/>
    </source>
</evidence>
<dbReference type="EMBL" id="FRAN01000001">
    <property type="protein sequence ID" value="SHK03472.1"/>
    <property type="molecule type" value="Genomic_DNA"/>
</dbReference>
<name>E7QYY5_HALPU</name>
<dbReference type="AlphaFoldDB" id="E7QYY5"/>
<sequence length="223" mass="25141">MDDTIGDVSTFLWWLGWRFEMGVALAVVLSILFGATTGTGIGYLVGLTSGLGLWYLGTKEIDRSYWTLLDPYAEYTKQVRRTVAGTTPHESTYTLNYSSGASLFVTPDERYFTTTVFVGDEAVTFHEGVGVDMVARVPYSKDEATEIRYEWLSSIQYEKPYVRLELTSGESIRYYANDRPDELLAEVGEHIERRSRDIAEETAATGETTDAGKMAERVQREFN</sequence>
<evidence type="ECO:0000313" key="3">
    <source>
        <dbReference type="EMBL" id="EFW90401.1"/>
    </source>
</evidence>
<evidence type="ECO:0000256" key="1">
    <source>
        <dbReference type="SAM" id="MobiDB-lite"/>
    </source>
</evidence>
<feature type="transmembrane region" description="Helical" evidence="2">
    <location>
        <begin position="23"/>
        <end position="56"/>
    </location>
</feature>
<dbReference type="EMBL" id="AEMG01000028">
    <property type="protein sequence ID" value="EFW90401.1"/>
    <property type="molecule type" value="Genomic_DNA"/>
</dbReference>
<feature type="compositionally biased region" description="Basic and acidic residues" evidence="1">
    <location>
        <begin position="213"/>
        <end position="223"/>
    </location>
</feature>
<accession>E7QYY5</accession>
<evidence type="ECO:0000256" key="2">
    <source>
        <dbReference type="SAM" id="Phobius"/>
    </source>
</evidence>
<dbReference type="RefSeq" id="WP_007982909.1">
    <property type="nucleotide sequence ID" value="NZ_AEMG01000028.1"/>
</dbReference>
<reference evidence="3 5" key="1">
    <citation type="journal article" date="2014" name="ISME J.">
        <title>Trehalose/2-sulfotrehalose biosynthesis and glycine-betaine uptake are widely spread mechanisms for osmoadaptation in the Halobacteriales.</title>
        <authorList>
            <person name="Youssef N.H."/>
            <person name="Savage-Ashlock K.N."/>
            <person name="McCully A.L."/>
            <person name="Luedtke B."/>
            <person name="Shaw E.I."/>
            <person name="Hoff W.D."/>
            <person name="Elshahed M.S."/>
        </authorList>
    </citation>
    <scope>NUCLEOTIDE SEQUENCE [LARGE SCALE GENOMIC DNA]</scope>
    <source>
        <strain evidence="3 5">DX253</strain>
    </source>
</reference>
<organism evidence="3 5">
    <name type="scientific">Haladaptatus paucihalophilus DX253</name>
    <dbReference type="NCBI Taxonomy" id="797209"/>
    <lineage>
        <taxon>Archaea</taxon>
        <taxon>Methanobacteriati</taxon>
        <taxon>Methanobacteriota</taxon>
        <taxon>Stenosarchaea group</taxon>
        <taxon>Halobacteria</taxon>
        <taxon>Halobacteriales</taxon>
        <taxon>Haladaptataceae</taxon>
        <taxon>Haladaptatus</taxon>
    </lineage>
</organism>
<dbReference type="Proteomes" id="UP000003751">
    <property type="component" value="Unassembled WGS sequence"/>
</dbReference>
<protein>
    <submittedName>
        <fullName evidence="3">Uncharacterized protein</fullName>
    </submittedName>
</protein>
<keyword evidence="6" id="KW-1185">Reference proteome</keyword>
<reference evidence="4" key="3">
    <citation type="submission" date="2016-11" db="EMBL/GenBank/DDBJ databases">
        <authorList>
            <person name="Jaros S."/>
            <person name="Januszkiewicz K."/>
            <person name="Wedrychowicz H."/>
        </authorList>
    </citation>
    <scope>NUCLEOTIDE SEQUENCE [LARGE SCALE GENOMIC DNA]</scope>
    <source>
        <strain evidence="4">DX253</strain>
    </source>
</reference>
<gene>
    <name evidence="4" type="ORF">SAMN05444342_0349</name>
    <name evidence="3" type="ORF">ZOD2009_20128</name>
</gene>
<dbReference type="OrthoDB" id="205043at2157"/>
<feature type="compositionally biased region" description="Low complexity" evidence="1">
    <location>
        <begin position="201"/>
        <end position="212"/>
    </location>
</feature>
<feature type="region of interest" description="Disordered" evidence="1">
    <location>
        <begin position="197"/>
        <end position="223"/>
    </location>
</feature>
<keyword evidence="2" id="KW-0472">Membrane</keyword>
<dbReference type="Proteomes" id="UP000184203">
    <property type="component" value="Unassembled WGS sequence"/>
</dbReference>
<proteinExistence type="predicted"/>
<dbReference type="PATRIC" id="fig|797209.4.peg.3940"/>